<dbReference type="EMBL" id="JAVRBK010000005">
    <property type="protein sequence ID" value="KAK5643308.1"/>
    <property type="molecule type" value="Genomic_DNA"/>
</dbReference>
<reference evidence="2 3" key="1">
    <citation type="journal article" date="2024" name="Insects">
        <title>An Improved Chromosome-Level Genome Assembly of the Firefly Pyrocoelia pectoralis.</title>
        <authorList>
            <person name="Fu X."/>
            <person name="Meyer-Rochow V.B."/>
            <person name="Ballantyne L."/>
            <person name="Zhu X."/>
        </authorList>
    </citation>
    <scope>NUCLEOTIDE SEQUENCE [LARGE SCALE GENOMIC DNA]</scope>
    <source>
        <strain evidence="2">XCY_ONT2</strain>
    </source>
</reference>
<sequence length="375" mass="42221">MSTITPQNKLSGSGDGIEFTIQHETETPFSTASKTPMRFGKTKPVTQKRMTNQVQQIKKIRELATNPNITKRRSLTLSEITLSKSKNTTKNRQLLSTVHSPKKTPPKKNAGHKIYQLLLLNAWRQQKNKTCQLSGTLKTLETQNSQLVLQIDALNQLRASENEKRNEAVAEISSLQIEISQRIDENNILKEDTAALNENIRTSQEGFTYTHLQTENVKNNLMTSLHDILDTKCELGIEHKRSKTLLAETELLTSQIKSMRSEMEKLRAEVQHLQKKLADKELKLKIASDLTDNNESETAELMGEINAEVTKAKILEETNAKLKADLAAVKDALGIEAQRGAWRNVQDLGLIFVDFTKIVLVTMLPALPSNVFDKK</sequence>
<keyword evidence="1" id="KW-0175">Coiled coil</keyword>
<dbReference type="Proteomes" id="UP001329430">
    <property type="component" value="Chromosome 5"/>
</dbReference>
<evidence type="ECO:0000256" key="1">
    <source>
        <dbReference type="SAM" id="Coils"/>
    </source>
</evidence>
<dbReference type="AlphaFoldDB" id="A0AAN7VDJ4"/>
<comment type="caution">
    <text evidence="2">The sequence shown here is derived from an EMBL/GenBank/DDBJ whole genome shotgun (WGS) entry which is preliminary data.</text>
</comment>
<organism evidence="2 3">
    <name type="scientific">Pyrocoelia pectoralis</name>
    <dbReference type="NCBI Taxonomy" id="417401"/>
    <lineage>
        <taxon>Eukaryota</taxon>
        <taxon>Metazoa</taxon>
        <taxon>Ecdysozoa</taxon>
        <taxon>Arthropoda</taxon>
        <taxon>Hexapoda</taxon>
        <taxon>Insecta</taxon>
        <taxon>Pterygota</taxon>
        <taxon>Neoptera</taxon>
        <taxon>Endopterygota</taxon>
        <taxon>Coleoptera</taxon>
        <taxon>Polyphaga</taxon>
        <taxon>Elateriformia</taxon>
        <taxon>Elateroidea</taxon>
        <taxon>Lampyridae</taxon>
        <taxon>Lampyrinae</taxon>
        <taxon>Pyrocoelia</taxon>
    </lineage>
</organism>
<evidence type="ECO:0000313" key="3">
    <source>
        <dbReference type="Proteomes" id="UP001329430"/>
    </source>
</evidence>
<gene>
    <name evidence="2" type="ORF">RI129_007153</name>
</gene>
<feature type="coiled-coil region" evidence="1">
    <location>
        <begin position="137"/>
        <end position="178"/>
    </location>
</feature>
<feature type="coiled-coil region" evidence="1">
    <location>
        <begin position="249"/>
        <end position="332"/>
    </location>
</feature>
<protein>
    <submittedName>
        <fullName evidence="2">Uncharacterized protein</fullName>
    </submittedName>
</protein>
<evidence type="ECO:0000313" key="2">
    <source>
        <dbReference type="EMBL" id="KAK5643308.1"/>
    </source>
</evidence>
<accession>A0AAN7VDJ4</accession>
<name>A0AAN7VDJ4_9COLE</name>
<proteinExistence type="predicted"/>
<keyword evidence="3" id="KW-1185">Reference proteome</keyword>